<protein>
    <recommendedName>
        <fullName evidence="4 13">Error-prone DNA polymerase</fullName>
        <ecNumber evidence="3 13">2.7.7.7</ecNumber>
    </recommendedName>
</protein>
<dbReference type="CDD" id="cd07434">
    <property type="entry name" value="PHP_PolIIIA_DnaE2"/>
    <property type="match status" value="1"/>
</dbReference>
<dbReference type="InterPro" id="IPR004365">
    <property type="entry name" value="NA-bd_OB_tRNA"/>
</dbReference>
<evidence type="ECO:0000256" key="7">
    <source>
        <dbReference type="ARBA" id="ARBA00022695"/>
    </source>
</evidence>
<dbReference type="InterPro" id="IPR016195">
    <property type="entry name" value="Pol/histidinol_Pase-like"/>
</dbReference>
<dbReference type="Pfam" id="PF14579">
    <property type="entry name" value="HHH_6"/>
    <property type="match status" value="1"/>
</dbReference>
<dbReference type="Pfam" id="PF01336">
    <property type="entry name" value="tRNA_anti-codon"/>
    <property type="match status" value="1"/>
</dbReference>
<dbReference type="Pfam" id="PF17657">
    <property type="entry name" value="DNA_pol3_finger"/>
    <property type="match status" value="1"/>
</dbReference>
<keyword evidence="7 13" id="KW-0548">Nucleotidyltransferase</keyword>
<evidence type="ECO:0000256" key="5">
    <source>
        <dbReference type="ARBA" id="ARBA00022490"/>
    </source>
</evidence>
<feature type="region of interest" description="Disordered" evidence="14">
    <location>
        <begin position="788"/>
        <end position="866"/>
    </location>
</feature>
<gene>
    <name evidence="13" type="primary">dnaE2</name>
    <name evidence="16" type="ORF">ACFQBM_04355</name>
</gene>
<dbReference type="Pfam" id="PF07733">
    <property type="entry name" value="DNA_pol3_alpha"/>
    <property type="match status" value="1"/>
</dbReference>
<dbReference type="InterPro" id="IPR004013">
    <property type="entry name" value="PHP_dom"/>
</dbReference>
<keyword evidence="11 13" id="KW-0234">DNA repair</keyword>
<organism evidence="16 17">
    <name type="scientific">Microbulbifer taiwanensis</name>
    <dbReference type="NCBI Taxonomy" id="986746"/>
    <lineage>
        <taxon>Bacteria</taxon>
        <taxon>Pseudomonadati</taxon>
        <taxon>Pseudomonadota</taxon>
        <taxon>Gammaproteobacteria</taxon>
        <taxon>Cellvibrionales</taxon>
        <taxon>Microbulbiferaceae</taxon>
        <taxon>Microbulbifer</taxon>
    </lineage>
</organism>
<dbReference type="RefSeq" id="WP_193194120.1">
    <property type="nucleotide sequence ID" value="NZ_JACZFR010000053.1"/>
</dbReference>
<dbReference type="Pfam" id="PF02811">
    <property type="entry name" value="PHP"/>
    <property type="match status" value="1"/>
</dbReference>
<dbReference type="EMBL" id="JBHSVR010000001">
    <property type="protein sequence ID" value="MFC6632498.1"/>
    <property type="molecule type" value="Genomic_DNA"/>
</dbReference>
<keyword evidence="5 13" id="KW-0963">Cytoplasm</keyword>
<dbReference type="InterPro" id="IPR029460">
    <property type="entry name" value="DNAPol_HHH"/>
</dbReference>
<feature type="region of interest" description="Disordered" evidence="14">
    <location>
        <begin position="945"/>
        <end position="965"/>
    </location>
</feature>
<feature type="domain" description="Polymerase/histidinol phosphatase N-terminal" evidence="15">
    <location>
        <begin position="4"/>
        <end position="76"/>
    </location>
</feature>
<evidence type="ECO:0000256" key="10">
    <source>
        <dbReference type="ARBA" id="ARBA00022932"/>
    </source>
</evidence>
<dbReference type="InterPro" id="IPR040982">
    <property type="entry name" value="DNA_pol3_finger"/>
</dbReference>
<evidence type="ECO:0000313" key="17">
    <source>
        <dbReference type="Proteomes" id="UP001596425"/>
    </source>
</evidence>
<evidence type="ECO:0000256" key="12">
    <source>
        <dbReference type="ARBA" id="ARBA00049244"/>
    </source>
</evidence>
<dbReference type="PANTHER" id="PTHR32294">
    <property type="entry name" value="DNA POLYMERASE III SUBUNIT ALPHA"/>
    <property type="match status" value="1"/>
</dbReference>
<evidence type="ECO:0000256" key="4">
    <source>
        <dbReference type="ARBA" id="ARBA00017273"/>
    </source>
</evidence>
<dbReference type="InterPro" id="IPR004805">
    <property type="entry name" value="DnaE2/DnaE/PolC"/>
</dbReference>
<dbReference type="SMART" id="SM00481">
    <property type="entry name" value="POLIIIAc"/>
    <property type="match status" value="1"/>
</dbReference>
<evidence type="ECO:0000256" key="8">
    <source>
        <dbReference type="ARBA" id="ARBA00022705"/>
    </source>
</evidence>
<evidence type="ECO:0000313" key="16">
    <source>
        <dbReference type="EMBL" id="MFC6632498.1"/>
    </source>
</evidence>
<evidence type="ECO:0000256" key="2">
    <source>
        <dbReference type="ARBA" id="ARBA00007391"/>
    </source>
</evidence>
<reference evidence="17" key="1">
    <citation type="journal article" date="2019" name="Int. J. Syst. Evol. Microbiol.">
        <title>The Global Catalogue of Microorganisms (GCM) 10K type strain sequencing project: providing services to taxonomists for standard genome sequencing and annotation.</title>
        <authorList>
            <consortium name="The Broad Institute Genomics Platform"/>
            <consortium name="The Broad Institute Genome Sequencing Center for Infectious Disease"/>
            <person name="Wu L."/>
            <person name="Ma J."/>
        </authorList>
    </citation>
    <scope>NUCLEOTIDE SEQUENCE [LARGE SCALE GENOMIC DNA]</scope>
    <source>
        <strain evidence="17">CGMCC 1.13718</strain>
    </source>
</reference>
<dbReference type="Proteomes" id="UP001596425">
    <property type="component" value="Unassembled WGS sequence"/>
</dbReference>
<accession>A0ABW1YJA2</accession>
<dbReference type="CDD" id="cd04485">
    <property type="entry name" value="DnaE_OBF"/>
    <property type="match status" value="1"/>
</dbReference>
<evidence type="ECO:0000256" key="13">
    <source>
        <dbReference type="HAMAP-Rule" id="MF_01902"/>
    </source>
</evidence>
<evidence type="ECO:0000256" key="11">
    <source>
        <dbReference type="ARBA" id="ARBA00023204"/>
    </source>
</evidence>
<comment type="catalytic activity">
    <reaction evidence="12 13">
        <text>DNA(n) + a 2'-deoxyribonucleoside 5'-triphosphate = DNA(n+1) + diphosphate</text>
        <dbReference type="Rhea" id="RHEA:22508"/>
        <dbReference type="Rhea" id="RHEA-COMP:17339"/>
        <dbReference type="Rhea" id="RHEA-COMP:17340"/>
        <dbReference type="ChEBI" id="CHEBI:33019"/>
        <dbReference type="ChEBI" id="CHEBI:61560"/>
        <dbReference type="ChEBI" id="CHEBI:173112"/>
        <dbReference type="EC" id="2.7.7.7"/>
    </reaction>
</comment>
<evidence type="ECO:0000259" key="15">
    <source>
        <dbReference type="SMART" id="SM00481"/>
    </source>
</evidence>
<evidence type="ECO:0000256" key="6">
    <source>
        <dbReference type="ARBA" id="ARBA00022679"/>
    </source>
</evidence>
<dbReference type="InterPro" id="IPR011708">
    <property type="entry name" value="DNA_pol3_alpha_NTPase_dom"/>
</dbReference>
<dbReference type="Gene3D" id="2.40.50.140">
    <property type="entry name" value="Nucleic acid-binding proteins"/>
    <property type="match status" value="1"/>
</dbReference>
<name>A0ABW1YJA2_9GAMM</name>
<proteinExistence type="inferred from homology"/>
<dbReference type="InterPro" id="IPR003141">
    <property type="entry name" value="Pol/His_phosphatase_N"/>
</dbReference>
<evidence type="ECO:0000256" key="1">
    <source>
        <dbReference type="ARBA" id="ARBA00004496"/>
    </source>
</evidence>
<feature type="compositionally biased region" description="Polar residues" evidence="14">
    <location>
        <begin position="835"/>
        <end position="845"/>
    </location>
</feature>
<dbReference type="NCBIfam" id="NF004225">
    <property type="entry name" value="PRK05672.1"/>
    <property type="match status" value="1"/>
</dbReference>
<dbReference type="InterPro" id="IPR012340">
    <property type="entry name" value="NA-bd_OB-fold"/>
</dbReference>
<dbReference type="GO" id="GO:0003887">
    <property type="term" value="F:DNA-directed DNA polymerase activity"/>
    <property type="evidence" value="ECO:0007669"/>
    <property type="project" value="UniProtKB-EC"/>
</dbReference>
<evidence type="ECO:0000256" key="14">
    <source>
        <dbReference type="SAM" id="MobiDB-lite"/>
    </source>
</evidence>
<sequence>MQYAELFCQSNFSFLQGASHPQELIQTAHQLGYSALAITDECSLSGVVRAYKELVNLKATGSQLKLICGSYFRLQEGEQLVLLAPNKTAYSELCQLISTSRLRAEKGQYQTYFKDLLQICRQTIAIWLPHESPLSIPEELKQHFRGRLYIAFSNHLLPQQNSRNTELIQFAERERLPMVATSAVLMHCRSRKPLQDVLNANYHNCTLEQLGYRIEQNAERYMRSLEDIQALYPGHAIENTTAIAERCHFSLSELRYQYPSEVLPAGKKSSNYLRELVETGKKERWPEGPSQKIAEQIETELALIGELEYEHYFLTIYDIVQHARNQHILYQGRGSAANSVVCYCLFITEIDPHKIGLLFERFISRERNEPPDIDVDFEHERREEIIQYIYGKYGRHRAGLAATKITYRFKSALRDIGKALGISAATIEQLLAERAWWDKMEDFPRQMQKVGLDPESITGKALPQLLAQIHGFPRHLSQHVGGFVITEQPLHTLVPIENAAMEDRTIVQWDKEDIEDLKLMKVDILALGMLTALRKSLSYIALYGPKLRLQDIPPDDEAVYGMMCRADTVGVFQIESRAQMSMLPRLQPRRFYELTIEIAIVRPGPIEGGMVHPYLRRKQGLEPVTYPHENLRPVLERTLGVPIFQEQVIQLSMVAAGFSGGEADELRRAMASWGKNGDLYKFRDKLIQGMQANGYRAEFAEQLFNQMKGFGSYGFPESHSASFALLAYFSAWVKHHHPAAFYCGLLNSQPMGFYAPAQLVYDAQRHNVKVLPIDVLYSHWHHSLELQPPSPACGRGGGGEGKPAAPQHTDENTLSRRSGPWPRSMHANFTRVQERPQTLSNTQKAESLPLTPTTPPSSRHKPQPTTPVLRLGLRLIKGLDEQTATTITTQREKQTFTSLPQFRQLTQLPREQTTALASANAFNSLTENRYLDTWLSLNGEIESTITTQHSPGNSTEDNTYSDYSSTGLTLREHPIALLRRRDRFRKHNTAWELAQYPNGQQATIIGLVTCRQRPGSAAGVMFLTLEDETGVINVVLWEKTQQRYRMEIKRGNILQISGRIQINATPEESSHPVVHLVGQKVLCLEWAEIQSVRSFH</sequence>
<dbReference type="EC" id="2.7.7.7" evidence="3 13"/>
<dbReference type="PANTHER" id="PTHR32294:SF4">
    <property type="entry name" value="ERROR-PRONE DNA POLYMERASE"/>
    <property type="match status" value="1"/>
</dbReference>
<keyword evidence="17" id="KW-1185">Reference proteome</keyword>
<comment type="similarity">
    <text evidence="2 13">Belongs to the DNA polymerase type-C family. DnaE2 subfamily.</text>
</comment>
<evidence type="ECO:0000256" key="3">
    <source>
        <dbReference type="ARBA" id="ARBA00012417"/>
    </source>
</evidence>
<dbReference type="Gene3D" id="3.20.20.140">
    <property type="entry name" value="Metal-dependent hydrolases"/>
    <property type="match status" value="1"/>
</dbReference>
<dbReference type="NCBIfam" id="TIGR00594">
    <property type="entry name" value="polc"/>
    <property type="match status" value="1"/>
</dbReference>
<dbReference type="SUPFAM" id="SSF89550">
    <property type="entry name" value="PHP domain-like"/>
    <property type="match status" value="1"/>
</dbReference>
<comment type="function">
    <text evidence="13">DNA polymerase involved in damage-induced mutagenesis and translesion synthesis (TLS). It is not the major replicative DNA polymerase.</text>
</comment>
<comment type="subcellular location">
    <subcellularLocation>
        <location evidence="1 13">Cytoplasm</location>
    </subcellularLocation>
</comment>
<dbReference type="HAMAP" id="MF_01902">
    <property type="entry name" value="DNApol_error_prone"/>
    <property type="match status" value="1"/>
</dbReference>
<evidence type="ECO:0000256" key="9">
    <source>
        <dbReference type="ARBA" id="ARBA00022763"/>
    </source>
</evidence>
<keyword evidence="6 13" id="KW-0808">Transferase</keyword>
<dbReference type="InterPro" id="IPR023073">
    <property type="entry name" value="DnaE2"/>
</dbReference>
<keyword evidence="9 13" id="KW-0227">DNA damage</keyword>
<keyword evidence="10 13" id="KW-0239">DNA-directed DNA polymerase</keyword>
<comment type="caution">
    <text evidence="16">The sequence shown here is derived from an EMBL/GenBank/DDBJ whole genome shotgun (WGS) entry which is preliminary data.</text>
</comment>
<keyword evidence="8 13" id="KW-0235">DNA replication</keyword>